<protein>
    <recommendedName>
        <fullName evidence="2">DUF4384 domain-containing protein</fullName>
    </recommendedName>
</protein>
<keyword evidence="1" id="KW-0732">Signal</keyword>
<name>A0A176S7B0_9GAMM</name>
<evidence type="ECO:0000256" key="1">
    <source>
        <dbReference type="SAM" id="SignalP"/>
    </source>
</evidence>
<feature type="domain" description="DUF4384" evidence="2">
    <location>
        <begin position="74"/>
        <end position="157"/>
    </location>
</feature>
<dbReference type="InterPro" id="IPR025493">
    <property type="entry name" value="DUF4384"/>
</dbReference>
<keyword evidence="4" id="KW-1185">Reference proteome</keyword>
<feature type="chain" id="PRO_5008049035" description="DUF4384 domain-containing protein" evidence="1">
    <location>
        <begin position="21"/>
        <end position="223"/>
    </location>
</feature>
<evidence type="ECO:0000259" key="2">
    <source>
        <dbReference type="Pfam" id="PF14326"/>
    </source>
</evidence>
<sequence>MKRKILRGLFIAVFGIASEAAETDSPPPVAKKRGVDQTLTGYKPTQLLSFKIGYLYRAGGQGDFKHFRDGSVLHSGDHLKLIFTPTEDNIYIYIFMVDSHNNVARLFPTDKFKGAAKANKNPVKKSVKYFVPAKSKSFQLDNNTGEESIYLIATRQPDEVLEKPSKFILAKAKRRLIEPELVDDVPDNTPIVFIEDGKKFSVLPKYLKNMCEECVYRVTFQHH</sequence>
<dbReference type="EMBL" id="LUTY01000154">
    <property type="protein sequence ID" value="OAD23804.1"/>
    <property type="molecule type" value="Genomic_DNA"/>
</dbReference>
<dbReference type="Proteomes" id="UP000076962">
    <property type="component" value="Unassembled WGS sequence"/>
</dbReference>
<evidence type="ECO:0000313" key="4">
    <source>
        <dbReference type="Proteomes" id="UP000076962"/>
    </source>
</evidence>
<proteinExistence type="predicted"/>
<dbReference type="Pfam" id="PF14326">
    <property type="entry name" value="DUF4384"/>
    <property type="match status" value="1"/>
</dbReference>
<gene>
    <name evidence="3" type="ORF">THIOM_000353</name>
</gene>
<reference evidence="3 4" key="1">
    <citation type="submission" date="2016-05" db="EMBL/GenBank/DDBJ databases">
        <title>Single-cell genome of chain-forming Candidatus Thiomargarita nelsonii and comparison to other large sulfur-oxidizing bacteria.</title>
        <authorList>
            <person name="Winkel M."/>
            <person name="Salman V."/>
            <person name="Woyke T."/>
            <person name="Schulz-Vogt H."/>
            <person name="Richter M."/>
            <person name="Flood B."/>
            <person name="Bailey J."/>
            <person name="Amann R."/>
            <person name="Mussmann M."/>
        </authorList>
    </citation>
    <scope>NUCLEOTIDE SEQUENCE [LARGE SCALE GENOMIC DNA]</scope>
    <source>
        <strain evidence="3 4">THI036</strain>
    </source>
</reference>
<evidence type="ECO:0000313" key="3">
    <source>
        <dbReference type="EMBL" id="OAD23804.1"/>
    </source>
</evidence>
<comment type="caution">
    <text evidence="3">The sequence shown here is derived from an EMBL/GenBank/DDBJ whole genome shotgun (WGS) entry which is preliminary data.</text>
</comment>
<dbReference type="AlphaFoldDB" id="A0A176S7B0"/>
<accession>A0A176S7B0</accession>
<feature type="signal peptide" evidence="1">
    <location>
        <begin position="1"/>
        <end position="20"/>
    </location>
</feature>
<organism evidence="3 4">
    <name type="scientific">Candidatus Thiomargarita nelsonii</name>
    <dbReference type="NCBI Taxonomy" id="1003181"/>
    <lineage>
        <taxon>Bacteria</taxon>
        <taxon>Pseudomonadati</taxon>
        <taxon>Pseudomonadota</taxon>
        <taxon>Gammaproteobacteria</taxon>
        <taxon>Thiotrichales</taxon>
        <taxon>Thiotrichaceae</taxon>
        <taxon>Thiomargarita</taxon>
    </lineage>
</organism>